<dbReference type="PANTHER" id="PTHR19297:SF191">
    <property type="entry name" value="PROTEIN XYLOSYLTRANSFERASE"/>
    <property type="match status" value="1"/>
</dbReference>
<evidence type="ECO:0000256" key="5">
    <source>
        <dbReference type="ARBA" id="ARBA00022692"/>
    </source>
</evidence>
<keyword evidence="9" id="KW-0325">Glycoprotein</keyword>
<keyword evidence="6" id="KW-0735">Signal-anchor</keyword>
<dbReference type="Proteomes" id="UP000663832">
    <property type="component" value="Unassembled WGS sequence"/>
</dbReference>
<comment type="similarity">
    <text evidence="10">Belongs to the glycosyltransferase 14 family.</text>
</comment>
<comment type="subcellular location">
    <subcellularLocation>
        <location evidence="1">Membrane</location>
        <topology evidence="1">Single-pass type II membrane protein</topology>
    </subcellularLocation>
</comment>
<dbReference type="Pfam" id="PF02485">
    <property type="entry name" value="Branch"/>
    <property type="match status" value="1"/>
</dbReference>
<gene>
    <name evidence="12" type="ORF">BJG266_LOCUS31337</name>
    <name evidence="11" type="ORF">QVE165_LOCUS18891</name>
</gene>
<evidence type="ECO:0000313" key="11">
    <source>
        <dbReference type="EMBL" id="CAF1074787.1"/>
    </source>
</evidence>
<comment type="pathway">
    <text evidence="2">Protein modification; protein glycosylation.</text>
</comment>
<keyword evidence="5" id="KW-0812">Transmembrane</keyword>
<evidence type="ECO:0000256" key="2">
    <source>
        <dbReference type="ARBA" id="ARBA00004922"/>
    </source>
</evidence>
<evidence type="ECO:0000256" key="10">
    <source>
        <dbReference type="ARBA" id="ARBA00038150"/>
    </source>
</evidence>
<evidence type="ECO:0000256" key="9">
    <source>
        <dbReference type="ARBA" id="ARBA00023180"/>
    </source>
</evidence>
<evidence type="ECO:0000256" key="1">
    <source>
        <dbReference type="ARBA" id="ARBA00004606"/>
    </source>
</evidence>
<proteinExistence type="inferred from homology"/>
<evidence type="ECO:0000256" key="6">
    <source>
        <dbReference type="ARBA" id="ARBA00022968"/>
    </source>
</evidence>
<keyword evidence="7" id="KW-1133">Transmembrane helix</keyword>
<dbReference type="AlphaFoldDB" id="A0A814M7J2"/>
<keyword evidence="13" id="KW-1185">Reference proteome</keyword>
<dbReference type="GO" id="GO:0016020">
    <property type="term" value="C:membrane"/>
    <property type="evidence" value="ECO:0007669"/>
    <property type="project" value="UniProtKB-SubCell"/>
</dbReference>
<dbReference type="EMBL" id="CAJNOI010000456">
    <property type="protein sequence ID" value="CAF1283530.1"/>
    <property type="molecule type" value="Genomic_DNA"/>
</dbReference>
<dbReference type="EMBL" id="CAJNOM010000113">
    <property type="protein sequence ID" value="CAF1074787.1"/>
    <property type="molecule type" value="Genomic_DNA"/>
</dbReference>
<dbReference type="Proteomes" id="UP000663877">
    <property type="component" value="Unassembled WGS sequence"/>
</dbReference>
<evidence type="ECO:0000256" key="4">
    <source>
        <dbReference type="ARBA" id="ARBA00022679"/>
    </source>
</evidence>
<sequence length="406" mass="48754">MILYLIDKNIVHKKNINLLSKLSRQDFLNKTFCGQFINGNWKETISQDDIDEKNEFLKKQIKIWQNFHENLSCDQFIKINCFYKKSVTDIERNNPMGFTILIYKNFYQFQVLMRTLYTRTNYHCIHIDLKASSDIYKYALKLSNCLDNIYLSNQRLNISWGTFSLLQAERICQKILLEKSSKWFYYMTIAGSELPIETNRNRIEILHLSPDKNRIDVSSIPRQTTFKNLTIYKGEFHTILTRIFLQAIHNDSLSIEFWNFLNGSFVPDEYFYSTLVHFQHLPGIKSRMNKIYPYYQLLSHYKSWIHQPFSECQSEKTIEGVCQFNYKDLFNIEQSKKLFANKFNQDLDLISIFCWEQWINIKQNDYLHIDNKHYLNKFPFTTINSTDNSTLSKDFYHMLKYLNKQN</sequence>
<dbReference type="OrthoDB" id="9974066at2759"/>
<accession>A0A814M7J2</accession>
<reference evidence="11" key="1">
    <citation type="submission" date="2021-02" db="EMBL/GenBank/DDBJ databases">
        <authorList>
            <person name="Nowell W R."/>
        </authorList>
    </citation>
    <scope>NUCLEOTIDE SEQUENCE</scope>
</reference>
<comment type="caution">
    <text evidence="11">The sequence shown here is derived from an EMBL/GenBank/DDBJ whole genome shotgun (WGS) entry which is preliminary data.</text>
</comment>
<keyword evidence="8" id="KW-0472">Membrane</keyword>
<name>A0A814M7J2_9BILA</name>
<evidence type="ECO:0000313" key="12">
    <source>
        <dbReference type="EMBL" id="CAF1283530.1"/>
    </source>
</evidence>
<evidence type="ECO:0000256" key="8">
    <source>
        <dbReference type="ARBA" id="ARBA00023136"/>
    </source>
</evidence>
<evidence type="ECO:0000313" key="13">
    <source>
        <dbReference type="Proteomes" id="UP000663832"/>
    </source>
</evidence>
<organism evidence="11 13">
    <name type="scientific">Adineta steineri</name>
    <dbReference type="NCBI Taxonomy" id="433720"/>
    <lineage>
        <taxon>Eukaryota</taxon>
        <taxon>Metazoa</taxon>
        <taxon>Spiralia</taxon>
        <taxon>Gnathifera</taxon>
        <taxon>Rotifera</taxon>
        <taxon>Eurotatoria</taxon>
        <taxon>Bdelloidea</taxon>
        <taxon>Adinetida</taxon>
        <taxon>Adinetidae</taxon>
        <taxon>Adineta</taxon>
    </lineage>
</organism>
<keyword evidence="4" id="KW-0808">Transferase</keyword>
<protein>
    <submittedName>
        <fullName evidence="11">Uncharacterized protein</fullName>
    </submittedName>
</protein>
<evidence type="ECO:0000256" key="7">
    <source>
        <dbReference type="ARBA" id="ARBA00022989"/>
    </source>
</evidence>
<evidence type="ECO:0000256" key="3">
    <source>
        <dbReference type="ARBA" id="ARBA00022676"/>
    </source>
</evidence>
<dbReference type="GO" id="GO:0008375">
    <property type="term" value="F:acetylglucosaminyltransferase activity"/>
    <property type="evidence" value="ECO:0007669"/>
    <property type="project" value="TreeGrafter"/>
</dbReference>
<dbReference type="InterPro" id="IPR003406">
    <property type="entry name" value="Glyco_trans_14"/>
</dbReference>
<dbReference type="PANTHER" id="PTHR19297">
    <property type="entry name" value="GLYCOSYLTRANSFERASE 14 FAMILY MEMBER"/>
    <property type="match status" value="1"/>
</dbReference>
<keyword evidence="3" id="KW-0328">Glycosyltransferase</keyword>